<dbReference type="EMBL" id="ACVA01000008">
    <property type="protein sequence ID" value="EEX19807.1"/>
    <property type="molecule type" value="Genomic_DNA"/>
</dbReference>
<dbReference type="HOGENOM" id="CLU_3314941_0_0_10"/>
<sequence>MVLMVNTDGVKHRHECDRLSRKMIKIGEVGRCRCKDYVA</sequence>
<name>C9MKY7_9BACT</name>
<evidence type="ECO:0000313" key="1">
    <source>
        <dbReference type="EMBL" id="EEX19807.1"/>
    </source>
</evidence>
<proteinExistence type="predicted"/>
<dbReference type="Proteomes" id="UP000003327">
    <property type="component" value="Unassembled WGS sequence"/>
</dbReference>
<comment type="caution">
    <text evidence="1">The sequence shown here is derived from an EMBL/GenBank/DDBJ whole genome shotgun (WGS) entry which is preliminary data.</text>
</comment>
<accession>C9MKY7</accession>
<dbReference type="AlphaFoldDB" id="C9MKY7"/>
<protein>
    <submittedName>
        <fullName evidence="1">Uncharacterized protein</fullName>
    </submittedName>
</protein>
<keyword evidence="2" id="KW-1185">Reference proteome</keyword>
<evidence type="ECO:0000313" key="2">
    <source>
        <dbReference type="Proteomes" id="UP000003327"/>
    </source>
</evidence>
<reference evidence="1 2" key="1">
    <citation type="submission" date="2009-09" db="EMBL/GenBank/DDBJ databases">
        <authorList>
            <person name="Weinstock G."/>
            <person name="Sodergren E."/>
            <person name="Clifton S."/>
            <person name="Fulton L."/>
            <person name="Fulton B."/>
            <person name="Courtney L."/>
            <person name="Fronick C."/>
            <person name="Harrison M."/>
            <person name="Strong C."/>
            <person name="Farmer C."/>
            <person name="Delahaunty K."/>
            <person name="Markovic C."/>
            <person name="Hall O."/>
            <person name="Minx P."/>
            <person name="Tomlinson C."/>
            <person name="Mitreva M."/>
            <person name="Nelson J."/>
            <person name="Hou S."/>
            <person name="Wollam A."/>
            <person name="Pepin K.H."/>
            <person name="Johnson M."/>
            <person name="Bhonagiri V."/>
            <person name="Nash W.E."/>
            <person name="Warren W."/>
            <person name="Chinwalla A."/>
            <person name="Mardis E.R."/>
            <person name="Wilson R.K."/>
        </authorList>
    </citation>
    <scope>NUCLEOTIDE SEQUENCE [LARGE SCALE GENOMIC DNA]</scope>
    <source>
        <strain evidence="1 2">F0319</strain>
    </source>
</reference>
<organism evidence="1 2">
    <name type="scientific">Prevotella veroralis F0319</name>
    <dbReference type="NCBI Taxonomy" id="649761"/>
    <lineage>
        <taxon>Bacteria</taxon>
        <taxon>Pseudomonadati</taxon>
        <taxon>Bacteroidota</taxon>
        <taxon>Bacteroidia</taxon>
        <taxon>Bacteroidales</taxon>
        <taxon>Prevotellaceae</taxon>
        <taxon>Prevotella</taxon>
    </lineage>
</organism>
<gene>
    <name evidence="1" type="ORF">HMPREF0973_00262</name>
</gene>
<dbReference type="STRING" id="649761.HMPREF0973_00262"/>